<dbReference type="Proteomes" id="UP000054047">
    <property type="component" value="Unassembled WGS sequence"/>
</dbReference>
<dbReference type="EMBL" id="KN749473">
    <property type="protein sequence ID" value="KIH50521.1"/>
    <property type="molecule type" value="Genomic_DNA"/>
</dbReference>
<keyword evidence="2" id="KW-1185">Reference proteome</keyword>
<gene>
    <name evidence="1" type="ORF">ANCDUO_19400</name>
</gene>
<name>A0A0C2G095_9BILA</name>
<protein>
    <submittedName>
        <fullName evidence="1">Uncharacterized protein</fullName>
    </submittedName>
</protein>
<dbReference type="Pfam" id="PF02995">
    <property type="entry name" value="DUF229"/>
    <property type="match status" value="1"/>
</dbReference>
<dbReference type="InterPro" id="IPR004245">
    <property type="entry name" value="DUF229"/>
</dbReference>
<dbReference type="GO" id="GO:0005615">
    <property type="term" value="C:extracellular space"/>
    <property type="evidence" value="ECO:0007669"/>
    <property type="project" value="TreeGrafter"/>
</dbReference>
<proteinExistence type="predicted"/>
<evidence type="ECO:0000313" key="1">
    <source>
        <dbReference type="EMBL" id="KIH50521.1"/>
    </source>
</evidence>
<dbReference type="PANTHER" id="PTHR10974:SF75">
    <property type="entry name" value="SULFATASE DOMAIN-CONTAINING PROTEIN"/>
    <property type="match status" value="1"/>
</dbReference>
<dbReference type="AlphaFoldDB" id="A0A0C2G095"/>
<evidence type="ECO:0000313" key="2">
    <source>
        <dbReference type="Proteomes" id="UP000054047"/>
    </source>
</evidence>
<organism evidence="1 2">
    <name type="scientific">Ancylostoma duodenale</name>
    <dbReference type="NCBI Taxonomy" id="51022"/>
    <lineage>
        <taxon>Eukaryota</taxon>
        <taxon>Metazoa</taxon>
        <taxon>Ecdysozoa</taxon>
        <taxon>Nematoda</taxon>
        <taxon>Chromadorea</taxon>
        <taxon>Rhabditida</taxon>
        <taxon>Rhabditina</taxon>
        <taxon>Rhabditomorpha</taxon>
        <taxon>Strongyloidea</taxon>
        <taxon>Ancylostomatidae</taxon>
        <taxon>Ancylostomatinae</taxon>
        <taxon>Ancylostoma</taxon>
    </lineage>
</organism>
<dbReference type="OrthoDB" id="5828876at2759"/>
<accession>A0A0C2G095</accession>
<sequence>MEIEPARFQGCRPYEPFTYLSNGRIYLEEKAKGFRCKARCVLHVTEKRYDLGDWINLPSSELFPCDVIETYCENGMYNREAFLHSQIYKQKTPKPVRSHQPDVYLIIIDSVSSFMAKRSLPKTIKFIQDEMQGTLMEFLNKIGVNSKPNGFPLVFDQLIQLKRYFLDISVI</sequence>
<reference evidence="1 2" key="1">
    <citation type="submission" date="2013-12" db="EMBL/GenBank/DDBJ databases">
        <title>Draft genome of the parsitic nematode Ancylostoma duodenale.</title>
        <authorList>
            <person name="Mitreva M."/>
        </authorList>
    </citation>
    <scope>NUCLEOTIDE SEQUENCE [LARGE SCALE GENOMIC DNA]</scope>
    <source>
        <strain evidence="1 2">Zhejiang</strain>
    </source>
</reference>
<dbReference type="PANTHER" id="PTHR10974">
    <property type="entry name" value="FI08016P-RELATED"/>
    <property type="match status" value="1"/>
</dbReference>